<name>A0ABQ3ZV91_9ACTN</name>
<dbReference type="RefSeq" id="WP_203839548.1">
    <property type="nucleotide sequence ID" value="NZ_BAAATV010000040.1"/>
</dbReference>
<feature type="domain" description="DUF4097" evidence="2">
    <location>
        <begin position="114"/>
        <end position="195"/>
    </location>
</feature>
<reference evidence="3 4" key="1">
    <citation type="submission" date="2021-01" db="EMBL/GenBank/DDBJ databases">
        <title>Whole genome shotgun sequence of Actinoplanes humidus NBRC 14915.</title>
        <authorList>
            <person name="Komaki H."/>
            <person name="Tamura T."/>
        </authorList>
    </citation>
    <scope>NUCLEOTIDE SEQUENCE [LARGE SCALE GENOMIC DNA]</scope>
    <source>
        <strain evidence="3 4">NBRC 14915</strain>
    </source>
</reference>
<evidence type="ECO:0000313" key="3">
    <source>
        <dbReference type="EMBL" id="GIE22458.1"/>
    </source>
</evidence>
<evidence type="ECO:0000313" key="4">
    <source>
        <dbReference type="Proteomes" id="UP000603200"/>
    </source>
</evidence>
<dbReference type="PROSITE" id="PS51257">
    <property type="entry name" value="PROKAR_LIPOPROTEIN"/>
    <property type="match status" value="1"/>
</dbReference>
<accession>A0ABQ3ZV91</accession>
<evidence type="ECO:0000256" key="1">
    <source>
        <dbReference type="SAM" id="MobiDB-lite"/>
    </source>
</evidence>
<sequence length="251" mass="25058">MNRGRGAGLVVVAVAAGAVLAGCGGGGSARTYDTTVQDWITQIVLEGGNGKVTVRTTPNAATRISRTTTAKSDPGKFYRVDGRVLLINTSCGLRCDQDYSIEAPAGVAVSGGITSNDLTLDGVGSADVGVSAGDITITGATGGVRARSDHGDVKVALTEVANVSAKSATGDVSVTVPPGQYEVTALSAAGGTVTSTVFNILDARNTLDAQTGVGSVTVALAEPGPEASTPPSARPSARPSAPASRHPVRRK</sequence>
<feature type="region of interest" description="Disordered" evidence="1">
    <location>
        <begin position="219"/>
        <end position="251"/>
    </location>
</feature>
<dbReference type="InterPro" id="IPR025164">
    <property type="entry name" value="Toastrack_DUF4097"/>
</dbReference>
<feature type="compositionally biased region" description="Low complexity" evidence="1">
    <location>
        <begin position="225"/>
        <end position="245"/>
    </location>
</feature>
<evidence type="ECO:0000259" key="2">
    <source>
        <dbReference type="Pfam" id="PF13349"/>
    </source>
</evidence>
<keyword evidence="4" id="KW-1185">Reference proteome</keyword>
<dbReference type="Proteomes" id="UP000603200">
    <property type="component" value="Unassembled WGS sequence"/>
</dbReference>
<dbReference type="EMBL" id="BOMN01000077">
    <property type="protein sequence ID" value="GIE22458.1"/>
    <property type="molecule type" value="Genomic_DNA"/>
</dbReference>
<comment type="caution">
    <text evidence="3">The sequence shown here is derived from an EMBL/GenBank/DDBJ whole genome shotgun (WGS) entry which is preliminary data.</text>
</comment>
<proteinExistence type="predicted"/>
<organism evidence="3 4">
    <name type="scientific">Winogradskya humida</name>
    <dbReference type="NCBI Taxonomy" id="113566"/>
    <lineage>
        <taxon>Bacteria</taxon>
        <taxon>Bacillati</taxon>
        <taxon>Actinomycetota</taxon>
        <taxon>Actinomycetes</taxon>
        <taxon>Micromonosporales</taxon>
        <taxon>Micromonosporaceae</taxon>
        <taxon>Winogradskya</taxon>
    </lineage>
</organism>
<gene>
    <name evidence="3" type="ORF">Ahu01nite_055600</name>
</gene>
<protein>
    <recommendedName>
        <fullName evidence="2">DUF4097 domain-containing protein</fullName>
    </recommendedName>
</protein>
<dbReference type="Pfam" id="PF13349">
    <property type="entry name" value="DUF4097"/>
    <property type="match status" value="1"/>
</dbReference>